<evidence type="ECO:0000313" key="3">
    <source>
        <dbReference type="Proteomes" id="UP000887569"/>
    </source>
</evidence>
<dbReference type="PROSITE" id="PS50092">
    <property type="entry name" value="TSP1"/>
    <property type="match status" value="2"/>
</dbReference>
<keyword evidence="1" id="KW-0732">Signal</keyword>
<protein>
    <submittedName>
        <fullName evidence="4 5">C6 domain-containing protein</fullName>
    </submittedName>
</protein>
<feature type="chain" id="PRO_5041109736" evidence="1">
    <location>
        <begin position="22"/>
        <end position="819"/>
    </location>
</feature>
<dbReference type="WBParaSite" id="PgB13_g053_t01">
    <property type="protein sequence ID" value="PgB13_g053_t01"/>
    <property type="gene ID" value="PgB13_g053"/>
</dbReference>
<evidence type="ECO:0000259" key="2">
    <source>
        <dbReference type="SMART" id="SM01048"/>
    </source>
</evidence>
<dbReference type="Pfam" id="PF01681">
    <property type="entry name" value="C6"/>
    <property type="match status" value="3"/>
</dbReference>
<dbReference type="AlphaFoldDB" id="A0A914ZSX1"/>
<evidence type="ECO:0000313" key="5">
    <source>
        <dbReference type="WBParaSite" id="PgB13_g053_t02"/>
    </source>
</evidence>
<feature type="signal peptide" evidence="1">
    <location>
        <begin position="1"/>
        <end position="21"/>
    </location>
</feature>
<name>A0A914ZSX1_PARUN</name>
<dbReference type="SUPFAM" id="SSF82895">
    <property type="entry name" value="TSP-1 type 1 repeat"/>
    <property type="match status" value="2"/>
</dbReference>
<dbReference type="SMART" id="SM00209">
    <property type="entry name" value="TSP1"/>
    <property type="match status" value="2"/>
</dbReference>
<dbReference type="Gene3D" id="2.20.100.10">
    <property type="entry name" value="Thrombospondin type-1 (TSP1) repeat"/>
    <property type="match status" value="1"/>
</dbReference>
<dbReference type="PANTHER" id="PTHR31507">
    <property type="entry name" value="PROTEIN CBG15923"/>
    <property type="match status" value="1"/>
</dbReference>
<dbReference type="InterPro" id="IPR002601">
    <property type="entry name" value="C6_domain"/>
</dbReference>
<dbReference type="PANTHER" id="PTHR31507:SF12">
    <property type="entry name" value="C6 DOMAIN-CONTAINING PROTEIN"/>
    <property type="match status" value="1"/>
</dbReference>
<feature type="domain" description="C6" evidence="2">
    <location>
        <begin position="463"/>
        <end position="557"/>
    </location>
</feature>
<accession>A0A914ZSX1</accession>
<evidence type="ECO:0000313" key="4">
    <source>
        <dbReference type="WBParaSite" id="PgB13_g053_t01"/>
    </source>
</evidence>
<dbReference type="WBParaSite" id="PgB13_g053_t02">
    <property type="protein sequence ID" value="PgB13_g053_t02"/>
    <property type="gene ID" value="PgB13_g053"/>
</dbReference>
<feature type="domain" description="C6" evidence="2">
    <location>
        <begin position="188"/>
        <end position="281"/>
    </location>
</feature>
<dbReference type="Proteomes" id="UP000887569">
    <property type="component" value="Unplaced"/>
</dbReference>
<sequence>MWNSYSKVLLLLCWSIRFSVEQEKCSDTGIWGEWGTWSSCPSGSTNALNFKWRKRYCLKQPPNCVMISQYTCLGTYTQLKECKVEVASTTGINATTTISANFTISATPLPPNVTVPTMLSSGNLTAPTTAPQLNNITASMTQLPAANYTVQATSPHATYVTASTTSPTTTKAEVPITAPPTAFPGSPCTICPVLTPAYLETADGKDGKLLLDHYTDEAGCKNVRVQCASETNSGRAAIIFDGNILNPFAIAFGVVQVILQCNTETQWTYANETLFVLTVSCIVLPAESVTIESTTTTTPLISTTSIAPSCMNCGSLSVGWVKKDSLMTNGMVVMDHSRANGCDVLLVGCSSQRSGAAVDVLDSTGLPLAAGVGIVNVTFSCGDNAKWLFFGGQEVTQILCVTPKAVTATVAPVTTPIIPSSAASAISSAATTAVTATVDRSTIVSPVTTSIPTAVTIDLNASCRLCPNLKPLAIPNNAAIEANGNLAIQHFYGIDGCREAEVFCSGDATDIAVVSFNGDFQNIVVSALNKISLLLICTENATWSRDGIIENVNSVTCALTATMNITISPSPSTPLRSTTVMPPDTAACARCVMPTIGNVSMAGFKQGNFITDEEEINGCLHIEISCINDASTLFVMILSMANETLASGDGSANITLKCNNASEWQTVNGTVVAGIICAAEAAADVATSIETTNAAEITMGTTNIAGFTTTQPVTSVSDYITAAATIFPENCRGWQWNEWGSWSECSDTCGACGSRQRFRGCFKLDIGCECSGSSYEKVVCNTFVCTYPRMSCCDGYTIGSSDNQFTCIPLISTRIGLSP</sequence>
<proteinExistence type="predicted"/>
<keyword evidence="3" id="KW-1185">Reference proteome</keyword>
<evidence type="ECO:0000256" key="1">
    <source>
        <dbReference type="SAM" id="SignalP"/>
    </source>
</evidence>
<organism evidence="3 5">
    <name type="scientific">Parascaris univalens</name>
    <name type="common">Nematode worm</name>
    <dbReference type="NCBI Taxonomy" id="6257"/>
    <lineage>
        <taxon>Eukaryota</taxon>
        <taxon>Metazoa</taxon>
        <taxon>Ecdysozoa</taxon>
        <taxon>Nematoda</taxon>
        <taxon>Chromadorea</taxon>
        <taxon>Rhabditida</taxon>
        <taxon>Spirurina</taxon>
        <taxon>Ascaridomorpha</taxon>
        <taxon>Ascaridoidea</taxon>
        <taxon>Ascarididae</taxon>
        <taxon>Parascaris</taxon>
    </lineage>
</organism>
<reference evidence="4 5" key="1">
    <citation type="submission" date="2022-11" db="UniProtKB">
        <authorList>
            <consortium name="WormBaseParasite"/>
        </authorList>
    </citation>
    <scope>IDENTIFICATION</scope>
</reference>
<feature type="domain" description="C6" evidence="2">
    <location>
        <begin position="310"/>
        <end position="400"/>
    </location>
</feature>
<dbReference type="SMART" id="SM01048">
    <property type="entry name" value="C6"/>
    <property type="match status" value="4"/>
</dbReference>
<dbReference type="WBParaSite" id="PgB13_g053_t03">
    <property type="protein sequence ID" value="PgB13_g053_t03"/>
    <property type="gene ID" value="PgB13_g053"/>
</dbReference>
<dbReference type="InterPro" id="IPR036383">
    <property type="entry name" value="TSP1_rpt_sf"/>
</dbReference>
<feature type="domain" description="C6" evidence="2">
    <location>
        <begin position="588"/>
        <end position="677"/>
    </location>
</feature>
<dbReference type="InterPro" id="IPR000884">
    <property type="entry name" value="TSP1_rpt"/>
</dbReference>